<dbReference type="InterPro" id="IPR001012">
    <property type="entry name" value="UBX_dom"/>
</dbReference>
<feature type="domain" description="UBX" evidence="8">
    <location>
        <begin position="317"/>
        <end position="392"/>
    </location>
</feature>
<feature type="compositionally biased region" description="Polar residues" evidence="7">
    <location>
        <begin position="493"/>
        <end position="503"/>
    </location>
</feature>
<evidence type="ECO:0000256" key="4">
    <source>
        <dbReference type="ARBA" id="ARBA00040925"/>
    </source>
</evidence>
<gene>
    <name evidence="9" type="ORF">GSLYS_00012222001</name>
</gene>
<dbReference type="GO" id="GO:0005789">
    <property type="term" value="C:endoplasmic reticulum membrane"/>
    <property type="evidence" value="ECO:0007669"/>
    <property type="project" value="UniProtKB-SubCell"/>
</dbReference>
<dbReference type="Pfam" id="PF23187">
    <property type="entry name" value="UBX7_N"/>
    <property type="match status" value="1"/>
</dbReference>
<feature type="compositionally biased region" description="Polar residues" evidence="7">
    <location>
        <begin position="459"/>
        <end position="474"/>
    </location>
</feature>
<evidence type="ECO:0000313" key="9">
    <source>
        <dbReference type="EMBL" id="CAL1538401.1"/>
    </source>
</evidence>
<feature type="compositionally biased region" description="Low complexity" evidence="7">
    <location>
        <begin position="125"/>
        <end position="153"/>
    </location>
</feature>
<organism evidence="9 10">
    <name type="scientific">Lymnaea stagnalis</name>
    <name type="common">Great pond snail</name>
    <name type="synonym">Helix stagnalis</name>
    <dbReference type="NCBI Taxonomy" id="6523"/>
    <lineage>
        <taxon>Eukaryota</taxon>
        <taxon>Metazoa</taxon>
        <taxon>Spiralia</taxon>
        <taxon>Lophotrochozoa</taxon>
        <taxon>Mollusca</taxon>
        <taxon>Gastropoda</taxon>
        <taxon>Heterobranchia</taxon>
        <taxon>Euthyneura</taxon>
        <taxon>Panpulmonata</taxon>
        <taxon>Hygrophila</taxon>
        <taxon>Lymnaeoidea</taxon>
        <taxon>Lymnaeidae</taxon>
        <taxon>Lymnaea</taxon>
    </lineage>
</organism>
<dbReference type="SUPFAM" id="SSF54236">
    <property type="entry name" value="Ubiquitin-like"/>
    <property type="match status" value="1"/>
</dbReference>
<keyword evidence="2" id="KW-0834">Unfolded protein response</keyword>
<proteinExistence type="predicted"/>
<feature type="region of interest" description="Disordered" evidence="7">
    <location>
        <begin position="256"/>
        <end position="293"/>
    </location>
</feature>
<sequence length="503" mass="55740">MRWFEDGIPRAIQTAKSNKSVFIVFITGEEEKSAEMESFLQTEDVTTVCEENRCVAIRITSNSNDVKLFSQIYPVVVIPSTFFIGDNGVPLEVIGECKSHEDFLAKVKNAIELQKKSTASGAETSQSSHQQAPSVAPQQAPSVPPQQTSLVPPQQTPSVPPQNEKILTGEEDLAGATGGESAVVGNGDEGADSGLTLEERVEKARLLVEYKREEKMRKEAEEAKKREIERRNIGQGVQKLREKQKEMDILEAKKELKKDRDEEKLARQRVKDEIERDRQEKAARFGKDKDNQLKVDEAQKKKRLLEQQAAQAIEQARKSDIARIQFRLPDGSSVTQNFPGTEKFAVLNQFITQHMGSAVNLSMAFPRRTFTTEDHSLTLQELQLAPSAVILVIPAGISTSEVRGSSSLSLARITNLLFSPIFFLWNLLTSIFGLSGSSARPGSAQSSHPPSTARGGERNQGSAQKRPASSSRQEGSVRRFRNAQDDDNDDESNTWNGNSTQQM</sequence>
<dbReference type="PANTHER" id="PTHR46424">
    <property type="entry name" value="UBX DOMAIN-CONTAINING PROTEIN 4"/>
    <property type="match status" value="1"/>
</dbReference>
<dbReference type="InterPro" id="IPR036249">
    <property type="entry name" value="Thioredoxin-like_sf"/>
</dbReference>
<dbReference type="Pfam" id="PF00789">
    <property type="entry name" value="UBX"/>
    <property type="match status" value="1"/>
</dbReference>
<feature type="region of interest" description="Disordered" evidence="7">
    <location>
        <begin position="438"/>
        <end position="503"/>
    </location>
</feature>
<comment type="subunit">
    <text evidence="3">Directly interacts with VCP. Interacts with UBQLN1. Forms a complex with VCP and UBQLN1.</text>
</comment>
<dbReference type="CDD" id="cd16117">
    <property type="entry name" value="UBX_UBXN4"/>
    <property type="match status" value="1"/>
</dbReference>
<dbReference type="InterPro" id="IPR029071">
    <property type="entry name" value="Ubiquitin-like_domsf"/>
</dbReference>
<evidence type="ECO:0000313" key="10">
    <source>
        <dbReference type="Proteomes" id="UP001497497"/>
    </source>
</evidence>
<dbReference type="SUPFAM" id="SSF52833">
    <property type="entry name" value="Thioredoxin-like"/>
    <property type="match status" value="1"/>
</dbReference>
<evidence type="ECO:0000256" key="6">
    <source>
        <dbReference type="ARBA" id="ARBA00046062"/>
    </source>
</evidence>
<evidence type="ECO:0000256" key="3">
    <source>
        <dbReference type="ARBA" id="ARBA00038812"/>
    </source>
</evidence>
<comment type="caution">
    <text evidence="9">The sequence shown here is derived from an EMBL/GenBank/DDBJ whole genome shotgun (WGS) entry which is preliminary data.</text>
</comment>
<dbReference type="SMART" id="SM00166">
    <property type="entry name" value="UBX"/>
    <property type="match status" value="1"/>
</dbReference>
<comment type="function">
    <text evidence="6">Involved in endoplasmic reticulum-associated protein degradation (ERAD). Acts as a platform to recruit both UBQLN1 and VCP to the ER during ERAD.</text>
</comment>
<accession>A0AAV2HXY7</accession>
<evidence type="ECO:0000259" key="8">
    <source>
        <dbReference type="PROSITE" id="PS50033"/>
    </source>
</evidence>
<feature type="region of interest" description="Disordered" evidence="7">
    <location>
        <begin position="118"/>
        <end position="164"/>
    </location>
</feature>
<comment type="subcellular location">
    <subcellularLocation>
        <location evidence="1">Endoplasmic reticulum membrane</location>
        <topology evidence="1">Peripheral membrane protein</topology>
    </subcellularLocation>
</comment>
<dbReference type="EMBL" id="CAXITT010000297">
    <property type="protein sequence ID" value="CAL1538401.1"/>
    <property type="molecule type" value="Genomic_DNA"/>
</dbReference>
<reference evidence="9 10" key="1">
    <citation type="submission" date="2024-04" db="EMBL/GenBank/DDBJ databases">
        <authorList>
            <consortium name="Genoscope - CEA"/>
            <person name="William W."/>
        </authorList>
    </citation>
    <scope>NUCLEOTIDE SEQUENCE [LARGE SCALE GENOMIC DNA]</scope>
</reference>
<dbReference type="PROSITE" id="PS50033">
    <property type="entry name" value="UBX"/>
    <property type="match status" value="1"/>
</dbReference>
<dbReference type="Proteomes" id="UP001497497">
    <property type="component" value="Unassembled WGS sequence"/>
</dbReference>
<feature type="compositionally biased region" description="Polar residues" evidence="7">
    <location>
        <begin position="438"/>
        <end position="450"/>
    </location>
</feature>
<name>A0AAV2HXY7_LYMST</name>
<dbReference type="GO" id="GO:0036503">
    <property type="term" value="P:ERAD pathway"/>
    <property type="evidence" value="ECO:0007669"/>
    <property type="project" value="TreeGrafter"/>
</dbReference>
<dbReference type="Gene3D" id="3.10.20.90">
    <property type="entry name" value="Phosphatidylinositol 3-kinase Catalytic Subunit, Chain A, domain 1"/>
    <property type="match status" value="1"/>
</dbReference>
<evidence type="ECO:0000256" key="1">
    <source>
        <dbReference type="ARBA" id="ARBA00004406"/>
    </source>
</evidence>
<feature type="region of interest" description="Disordered" evidence="7">
    <location>
        <begin position="176"/>
        <end position="195"/>
    </location>
</feature>
<dbReference type="GO" id="GO:0006986">
    <property type="term" value="P:response to unfolded protein"/>
    <property type="evidence" value="ECO:0007669"/>
    <property type="project" value="UniProtKB-KW"/>
</dbReference>
<dbReference type="AlphaFoldDB" id="A0AAV2HXY7"/>
<keyword evidence="10" id="KW-1185">Reference proteome</keyword>
<evidence type="ECO:0000256" key="2">
    <source>
        <dbReference type="ARBA" id="ARBA00023230"/>
    </source>
</evidence>
<dbReference type="PANTHER" id="PTHR46424:SF1">
    <property type="entry name" value="UBX DOMAIN-CONTAINING PROTEIN 4"/>
    <property type="match status" value="1"/>
</dbReference>
<protein>
    <recommendedName>
        <fullName evidence="4">UBX domain-containing protein 4</fullName>
    </recommendedName>
    <alternativeName>
        <fullName evidence="5">UBX domain-containing protein 2</fullName>
    </alternativeName>
</protein>
<evidence type="ECO:0000256" key="5">
    <source>
        <dbReference type="ARBA" id="ARBA00041575"/>
    </source>
</evidence>
<evidence type="ECO:0000256" key="7">
    <source>
        <dbReference type="SAM" id="MobiDB-lite"/>
    </source>
</evidence>